<dbReference type="InterPro" id="IPR036230">
    <property type="entry name" value="LeuA_allosteric_dom_sf"/>
</dbReference>
<dbReference type="Pfam" id="PF22617">
    <property type="entry name" value="HCS_D2"/>
    <property type="match status" value="1"/>
</dbReference>
<gene>
    <name evidence="11" type="primary">cimA</name>
    <name evidence="11" type="ORF">ABEG18_04895</name>
</gene>
<dbReference type="PROSITE" id="PS00816">
    <property type="entry name" value="AIPM_HOMOCIT_SYNTH_2"/>
    <property type="match status" value="1"/>
</dbReference>
<evidence type="ECO:0000256" key="1">
    <source>
        <dbReference type="ARBA" id="ARBA00004743"/>
    </source>
</evidence>
<dbReference type="Pfam" id="PF08502">
    <property type="entry name" value="LeuA_dimer"/>
    <property type="match status" value="1"/>
</dbReference>
<accession>A0AAU7JIL0</accession>
<dbReference type="PROSITE" id="PS50991">
    <property type="entry name" value="PYR_CT"/>
    <property type="match status" value="1"/>
</dbReference>
<dbReference type="InterPro" id="IPR013709">
    <property type="entry name" value="2-isopropylmalate_synth_dimer"/>
</dbReference>
<comment type="similarity">
    <text evidence="2 9">Belongs to the alpha-IPM synthase/homocitrate synthase family.</text>
</comment>
<evidence type="ECO:0000256" key="7">
    <source>
        <dbReference type="ARBA" id="ARBA00048263"/>
    </source>
</evidence>
<dbReference type="NCBIfam" id="TIGR00977">
    <property type="entry name" value="citramal_synth"/>
    <property type="match status" value="1"/>
</dbReference>
<keyword evidence="6" id="KW-0100">Branched-chain amino acid biosynthesis</keyword>
<dbReference type="RefSeq" id="WP_406856976.1">
    <property type="nucleotide sequence ID" value="NZ_CP157484.1"/>
</dbReference>
<dbReference type="AlphaFoldDB" id="A0AAU7JIL0"/>
<dbReference type="PANTHER" id="PTHR43538:SF1">
    <property type="entry name" value="(R)-CITRAMALATE SYNTHASE"/>
    <property type="match status" value="1"/>
</dbReference>
<dbReference type="PROSITE" id="PS00815">
    <property type="entry name" value="AIPM_HOMOCIT_SYNTH_1"/>
    <property type="match status" value="1"/>
</dbReference>
<evidence type="ECO:0000256" key="4">
    <source>
        <dbReference type="ARBA" id="ARBA00022624"/>
    </source>
</evidence>
<organism evidence="11">
    <name type="scientific">Alsobacter sp. KACC 23698</name>
    <dbReference type="NCBI Taxonomy" id="3149229"/>
    <lineage>
        <taxon>Bacteria</taxon>
        <taxon>Pseudomonadati</taxon>
        <taxon>Pseudomonadota</taxon>
        <taxon>Alphaproteobacteria</taxon>
        <taxon>Hyphomicrobiales</taxon>
        <taxon>Alsobacteraceae</taxon>
        <taxon>Alsobacter</taxon>
    </lineage>
</organism>
<name>A0AAU7JIL0_9HYPH</name>
<evidence type="ECO:0000256" key="2">
    <source>
        <dbReference type="ARBA" id="ARBA00006154"/>
    </source>
</evidence>
<evidence type="ECO:0000256" key="8">
    <source>
        <dbReference type="NCBIfam" id="TIGR00977"/>
    </source>
</evidence>
<reference evidence="11" key="1">
    <citation type="submission" date="2024-05" db="EMBL/GenBank/DDBJ databases">
        <authorList>
            <person name="Kim S."/>
            <person name="Heo J."/>
            <person name="Choi H."/>
            <person name="Choi Y."/>
            <person name="Kwon S.-W."/>
            <person name="Kim Y."/>
        </authorList>
    </citation>
    <scope>NUCLEOTIDE SEQUENCE</scope>
    <source>
        <strain evidence="11">KACC 23698</strain>
    </source>
</reference>
<evidence type="ECO:0000256" key="6">
    <source>
        <dbReference type="ARBA" id="ARBA00023304"/>
    </source>
</evidence>
<evidence type="ECO:0000256" key="5">
    <source>
        <dbReference type="ARBA" id="ARBA00022679"/>
    </source>
</evidence>
<dbReference type="InterPro" id="IPR013785">
    <property type="entry name" value="Aldolase_TIM"/>
</dbReference>
<sequence>MSRERLTLFDTTLRDGAQTTGVDFSLEDKIQIAGMLDRLGLDYVEGGYPGANPLDTDFFKVKRTHAARFTAFGMTKRAGRSAANDPGLATLLDAAADAICFVAKSWDYHVHVALGCTLEENLEGVRDSIRVARERGREALLDCEHFFDGYKANPSYALACVRAAYEAGARWVVLCDTNGGTLPHEVERIVGEVCGHAPGDHLGIHAHDDTGNAVANSLAAVRAGARQIQGALNGLGERCGNANLVTLIPTLKLKPDYADRFEIGVDDEGLSSLTQASRALDELLNRAPNRHAPYVGASAFATKAGIHASAVMKDPRTYEHVPPESVGNQRVLLVSTQAGRSNVLAELERLGIEVRRDDPRVARLLDEVKEREAMGYAYEGADASFFLLAKRVLGEAPEFFSVERFKVSVERRYNAAGDLVTFSEATVKVRVGGETLISAAEGNGPVNALDVALRKDLGKYQSLIADLELVDYKVRIFQGGSDAVTRVLIESGDRHGERWTTVGVSANIIDASFQALTDSITYRLMKCGAQV</sequence>
<evidence type="ECO:0000256" key="9">
    <source>
        <dbReference type="RuleBase" id="RU003523"/>
    </source>
</evidence>
<keyword evidence="3" id="KW-0028">Amino-acid biosynthesis</keyword>
<keyword evidence="5 9" id="KW-0808">Transferase</keyword>
<dbReference type="InterPro" id="IPR005675">
    <property type="entry name" value="Citramal_synthase"/>
</dbReference>
<dbReference type="GO" id="GO:0003852">
    <property type="term" value="F:2-isopropylmalate synthase activity"/>
    <property type="evidence" value="ECO:0007669"/>
    <property type="project" value="InterPro"/>
</dbReference>
<dbReference type="InterPro" id="IPR000891">
    <property type="entry name" value="PYR_CT"/>
</dbReference>
<dbReference type="SUPFAM" id="SSF51569">
    <property type="entry name" value="Aldolase"/>
    <property type="match status" value="1"/>
</dbReference>
<dbReference type="CDD" id="cd07941">
    <property type="entry name" value="DRE_TIM_LeuA3"/>
    <property type="match status" value="1"/>
</dbReference>
<dbReference type="GO" id="GO:0009097">
    <property type="term" value="P:isoleucine biosynthetic process"/>
    <property type="evidence" value="ECO:0007669"/>
    <property type="project" value="UniProtKB-UniRule"/>
</dbReference>
<dbReference type="EMBL" id="CP157484">
    <property type="protein sequence ID" value="XBO40121.1"/>
    <property type="molecule type" value="Genomic_DNA"/>
</dbReference>
<dbReference type="GO" id="GO:0043714">
    <property type="term" value="F:(R)-citramalate synthase activity"/>
    <property type="evidence" value="ECO:0007669"/>
    <property type="project" value="UniProtKB-UniRule"/>
</dbReference>
<dbReference type="Gene3D" id="3.20.20.70">
    <property type="entry name" value="Aldolase class I"/>
    <property type="match status" value="1"/>
</dbReference>
<feature type="domain" description="Pyruvate carboxyltransferase" evidence="10">
    <location>
        <begin position="6"/>
        <end position="271"/>
    </location>
</feature>
<comment type="pathway">
    <text evidence="1">Amino-acid biosynthesis; L-isoleucine biosynthesis; 2-oxobutanoate from pyruvate: step 1/3.</text>
</comment>
<dbReference type="PANTHER" id="PTHR43538">
    <property type="entry name" value="ALPHA-IPM SYNTHASE/HOMOCITRATE SYNTHASE"/>
    <property type="match status" value="1"/>
</dbReference>
<proteinExistence type="inferred from homology"/>
<dbReference type="GO" id="GO:0009098">
    <property type="term" value="P:L-leucine biosynthetic process"/>
    <property type="evidence" value="ECO:0007669"/>
    <property type="project" value="InterPro"/>
</dbReference>
<comment type="catalytic activity">
    <reaction evidence="7">
        <text>pyruvate + acetyl-CoA + H2O = (3R)-citramalate + CoA + H(+)</text>
        <dbReference type="Rhea" id="RHEA:19045"/>
        <dbReference type="ChEBI" id="CHEBI:15361"/>
        <dbReference type="ChEBI" id="CHEBI:15377"/>
        <dbReference type="ChEBI" id="CHEBI:15378"/>
        <dbReference type="ChEBI" id="CHEBI:30934"/>
        <dbReference type="ChEBI" id="CHEBI:57287"/>
        <dbReference type="ChEBI" id="CHEBI:57288"/>
        <dbReference type="EC" id="2.3.3.21"/>
    </reaction>
</comment>
<dbReference type="SUPFAM" id="SSF110921">
    <property type="entry name" value="2-isopropylmalate synthase LeuA, allosteric (dimerisation) domain"/>
    <property type="match status" value="1"/>
</dbReference>
<evidence type="ECO:0000313" key="11">
    <source>
        <dbReference type="EMBL" id="XBO40121.1"/>
    </source>
</evidence>
<dbReference type="SMART" id="SM00917">
    <property type="entry name" value="LeuA_dimer"/>
    <property type="match status" value="1"/>
</dbReference>
<dbReference type="EC" id="2.3.3.21" evidence="8"/>
<keyword evidence="4" id="KW-0412">Isoleucine biosynthesis</keyword>
<protein>
    <recommendedName>
        <fullName evidence="8">Citramalate synthase</fullName>
        <ecNumber evidence="8">2.3.3.21</ecNumber>
    </recommendedName>
</protein>
<dbReference type="Gene3D" id="3.30.160.270">
    <property type="match status" value="1"/>
</dbReference>
<dbReference type="InterPro" id="IPR002034">
    <property type="entry name" value="AIPM/Hcit_synth_CS"/>
</dbReference>
<dbReference type="Gene3D" id="1.10.238.260">
    <property type="match status" value="1"/>
</dbReference>
<evidence type="ECO:0000256" key="3">
    <source>
        <dbReference type="ARBA" id="ARBA00022605"/>
    </source>
</evidence>
<dbReference type="Pfam" id="PF00682">
    <property type="entry name" value="HMGL-like"/>
    <property type="match status" value="1"/>
</dbReference>
<evidence type="ECO:0000259" key="10">
    <source>
        <dbReference type="PROSITE" id="PS50991"/>
    </source>
</evidence>
<dbReference type="InterPro" id="IPR054691">
    <property type="entry name" value="LeuA/HCS_post-cat"/>
</dbReference>